<dbReference type="EC" id="1.-.-.-" evidence="3"/>
<dbReference type="PANTHER" id="PTHR48106:SF8">
    <property type="entry name" value="OS02G0805600 PROTEIN"/>
    <property type="match status" value="1"/>
</dbReference>
<dbReference type="GO" id="GO:0016651">
    <property type="term" value="F:oxidoreductase activity, acting on NAD(P)H"/>
    <property type="evidence" value="ECO:0007669"/>
    <property type="project" value="TreeGrafter"/>
</dbReference>
<proteinExistence type="predicted"/>
<dbReference type="Gene3D" id="3.90.180.10">
    <property type="entry name" value="Medium-chain alcohol dehydrogenases, catalytic domain"/>
    <property type="match status" value="1"/>
</dbReference>
<accession>A0A2D0J0H9</accession>
<dbReference type="Pfam" id="PF13602">
    <property type="entry name" value="ADH_zinc_N_2"/>
    <property type="match status" value="1"/>
</dbReference>
<dbReference type="Gene3D" id="3.40.50.720">
    <property type="entry name" value="NAD(P)-binding Rossmann-like Domain"/>
    <property type="match status" value="1"/>
</dbReference>
<gene>
    <name evidence="3" type="ORF">Xbud_02054</name>
</gene>
<sequence>MIVDLIAGEYVAKNFQAAAVEGRIAQIGLLDGKVRELNLSPLMQKRLTLTGSMLRPRSIEDKAFIAHDLYKKVWPLLEQGRIRPQIFKIFPLEQAAEAHTLMESGKHIGKIMLII</sequence>
<protein>
    <submittedName>
        <fullName evidence="3">Zinc-binding dehydrogenase</fullName>
        <ecNumber evidence="3">1.-.-.-</ecNumber>
    </submittedName>
</protein>
<dbReference type="Proteomes" id="UP000225833">
    <property type="component" value="Unassembled WGS sequence"/>
</dbReference>
<dbReference type="PANTHER" id="PTHR48106">
    <property type="entry name" value="QUINONE OXIDOREDUCTASE PIG3-RELATED"/>
    <property type="match status" value="1"/>
</dbReference>
<keyword evidence="2 3" id="KW-0560">Oxidoreductase</keyword>
<dbReference type="GO" id="GO:0070402">
    <property type="term" value="F:NADPH binding"/>
    <property type="evidence" value="ECO:0007669"/>
    <property type="project" value="TreeGrafter"/>
</dbReference>
<evidence type="ECO:0000313" key="3">
    <source>
        <dbReference type="EMBL" id="PHM27745.1"/>
    </source>
</evidence>
<evidence type="ECO:0000256" key="1">
    <source>
        <dbReference type="ARBA" id="ARBA00022857"/>
    </source>
</evidence>
<evidence type="ECO:0000256" key="2">
    <source>
        <dbReference type="ARBA" id="ARBA00023002"/>
    </source>
</evidence>
<comment type="caution">
    <text evidence="3">The sequence shown here is derived from an EMBL/GenBank/DDBJ whole genome shotgun (WGS) entry which is preliminary data.</text>
</comment>
<dbReference type="EMBL" id="NIBS01000009">
    <property type="protein sequence ID" value="PHM27745.1"/>
    <property type="molecule type" value="Genomic_DNA"/>
</dbReference>
<dbReference type="InterPro" id="IPR036291">
    <property type="entry name" value="NAD(P)-bd_dom_sf"/>
</dbReference>
<keyword evidence="1" id="KW-0521">NADP</keyword>
<evidence type="ECO:0000313" key="4">
    <source>
        <dbReference type="Proteomes" id="UP000225833"/>
    </source>
</evidence>
<dbReference type="AlphaFoldDB" id="A0A2D0J0H9"/>
<name>A0A2D0J0H9_XENBU</name>
<reference evidence="3 4" key="1">
    <citation type="journal article" date="2017" name="Nat. Microbiol.">
        <title>Natural product diversity associated with the nematode symbionts Photorhabdus and Xenorhabdus.</title>
        <authorList>
            <person name="Tobias N.J."/>
            <person name="Wolff H."/>
            <person name="Djahanschiri B."/>
            <person name="Grundmann F."/>
            <person name="Kronenwerth M."/>
            <person name="Shi Y.M."/>
            <person name="Simonyi S."/>
            <person name="Grun P."/>
            <person name="Shapiro-Ilan D."/>
            <person name="Pidot S.J."/>
            <person name="Stinear T.P."/>
            <person name="Ebersberger I."/>
            <person name="Bode H.B."/>
        </authorList>
    </citation>
    <scope>NUCLEOTIDE SEQUENCE [LARGE SCALE GENOMIC DNA]</scope>
    <source>
        <strain evidence="3 4">DSM 16342</strain>
    </source>
</reference>
<dbReference type="SUPFAM" id="SSF51735">
    <property type="entry name" value="NAD(P)-binding Rossmann-fold domains"/>
    <property type="match status" value="1"/>
</dbReference>
<organism evidence="3 4">
    <name type="scientific">Xenorhabdus budapestensis</name>
    <dbReference type="NCBI Taxonomy" id="290110"/>
    <lineage>
        <taxon>Bacteria</taxon>
        <taxon>Pseudomonadati</taxon>
        <taxon>Pseudomonadota</taxon>
        <taxon>Gammaproteobacteria</taxon>
        <taxon>Enterobacterales</taxon>
        <taxon>Morganellaceae</taxon>
        <taxon>Xenorhabdus</taxon>
    </lineage>
</organism>